<dbReference type="EMBL" id="VLNR01000043">
    <property type="protein sequence ID" value="TSE06639.1"/>
    <property type="molecule type" value="Genomic_DNA"/>
</dbReference>
<dbReference type="OrthoDB" id="333971at2"/>
<protein>
    <submittedName>
        <fullName evidence="1">Metallophosphatase</fullName>
    </submittedName>
</protein>
<dbReference type="Gene3D" id="3.60.21.10">
    <property type="match status" value="1"/>
</dbReference>
<dbReference type="AlphaFoldDB" id="A0A554VGT6"/>
<sequence length="1176" mass="135102">MKIFSHTKYLYFLCLLFLAIQGYTQAIEKSIFITANLGDAKKESMLSQITKHAQQHDATALLILGNTTGKNGFDGSNVENNINAQLDILSSFKGDVIFTPGYYEWVSNGHRGVRKLEKFIQKNSKAKFYPDEGCPIKKKDLSENVVLITIDSQWYLENWNNHIYLNEDCDIKNRTLFFLEFESMLKKSQDKIKIVAIHHPIHSNSAHGLLANTAGTSLHDFENRQYRSLRNRLLTTARRSENIIFVSGHDKNLQYINKYGIPQIISGAVGKTKNLRNSTEENFASTQKGYAKLDIYKNGKVNIDFYTANQINTSIFSTSVFSGERKGINYTFKPESSFNATQSASVYSKEETRKSKIYKGLWGNHYREFYSKPVDAPVAFLDTLKGGLTPIRRGGGHQSLSLRLEDKNGKQYVMRALRKSAVKFIQSTAFQDKYVEDDLENSYADRFLLDFYTTAHPYTPFAIDKLSDAVDIFHSNPILYYIPKQRALGQYNDEYGDELYLVEEAVNSSHTDLSSFGKPKDILSTNDVLKEIHKTGKSIVDEPSYIRARLFDMLIGDWDRHEDQWRWAVFQNEDGSEVCKPIPRDRDQAFSVFDGSIVSFLTWAIPSLRKMQSFDEELKSPKWFALSPYSMDLTFLNQSDWNEWDKQAKYIQEKLTDLVIDQAFDKIPNEIKGRSIDEIKTKLKGRRKNIVDIARKYYKFLNKFVVLAGTQKDDLFEITRLPNGKTKISIQRKDLDIFNRIYTKQETKEIWIYGLDGNDTFKIYGNGDNPISIKIMGGKKNDTYDFQNTQKVKLYDYKGKNNTIINKRSKKWLVDNYKINNYDHKKRKYNFNQLLPLIAFNPDDGLRIGVLEHFTHYGLQRNPFTQKHSISASYYTGSSGFDISYKGEFSNIFHNWNFGVEGLYTSPNFAINFFGAGNETEYDKDEVDLDFNRTRIRKWNTAVSLIWRGRDGGYFQFKPLIESFEVENTEDRFVNTFFDPNSTVFDKQTYAGAEVTYQFKNMNDLGFPTLGMRIGITAGYKTNIDGGDNNFAYVEPHIAIDHKLIKSGKLVLATKIGGEAILGDDFEFYHAAQLGGNRSLRGFRNERFIGKYAAYHNTDLRLQMGKFKTSFIPLKYGLSGGFDYGRVWIEDDDSDKWHNSVGGTLWISGLDTFTANLGYFGSTDGGRLVFTLGFAF</sequence>
<evidence type="ECO:0000313" key="1">
    <source>
        <dbReference type="EMBL" id="TSE06639.1"/>
    </source>
</evidence>
<evidence type="ECO:0000313" key="2">
    <source>
        <dbReference type="Proteomes" id="UP000318833"/>
    </source>
</evidence>
<gene>
    <name evidence="1" type="ORF">FOF46_18705</name>
</gene>
<dbReference type="RefSeq" id="WP_143917514.1">
    <property type="nucleotide sequence ID" value="NZ_CANLFO010000006.1"/>
</dbReference>
<comment type="caution">
    <text evidence="1">The sequence shown here is derived from an EMBL/GenBank/DDBJ whole genome shotgun (WGS) entry which is preliminary data.</text>
</comment>
<reference evidence="1 2" key="1">
    <citation type="submission" date="2019-07" db="EMBL/GenBank/DDBJ databases">
        <title>The draft genome sequence of Aquimarina algiphila M91.</title>
        <authorList>
            <person name="Meng X."/>
        </authorList>
    </citation>
    <scope>NUCLEOTIDE SEQUENCE [LARGE SCALE GENOMIC DNA]</scope>
    <source>
        <strain evidence="1 2">M91</strain>
    </source>
</reference>
<name>A0A554VGT6_9FLAO</name>
<dbReference type="Proteomes" id="UP000318833">
    <property type="component" value="Unassembled WGS sequence"/>
</dbReference>
<proteinExistence type="predicted"/>
<accession>A0A554VGT6</accession>
<keyword evidence="2" id="KW-1185">Reference proteome</keyword>
<dbReference type="InterPro" id="IPR029052">
    <property type="entry name" value="Metallo-depent_PP-like"/>
</dbReference>
<organism evidence="1 2">
    <name type="scientific">Aquimarina algiphila</name>
    <dbReference type="NCBI Taxonomy" id="2047982"/>
    <lineage>
        <taxon>Bacteria</taxon>
        <taxon>Pseudomonadati</taxon>
        <taxon>Bacteroidota</taxon>
        <taxon>Flavobacteriia</taxon>
        <taxon>Flavobacteriales</taxon>
        <taxon>Flavobacteriaceae</taxon>
        <taxon>Aquimarina</taxon>
    </lineage>
</organism>
<dbReference type="SUPFAM" id="SSF56300">
    <property type="entry name" value="Metallo-dependent phosphatases"/>
    <property type="match status" value="1"/>
</dbReference>